<dbReference type="Gene3D" id="3.30.565.10">
    <property type="entry name" value="Histidine kinase-like ATPase, C-terminal domain"/>
    <property type="match status" value="1"/>
</dbReference>
<organism evidence="4 5">
    <name type="scientific">Arcobacter aquimarinus</name>
    <dbReference type="NCBI Taxonomy" id="1315211"/>
    <lineage>
        <taxon>Bacteria</taxon>
        <taxon>Pseudomonadati</taxon>
        <taxon>Campylobacterota</taxon>
        <taxon>Epsilonproteobacteria</taxon>
        <taxon>Campylobacterales</taxon>
        <taxon>Arcobacteraceae</taxon>
        <taxon>Arcobacter</taxon>
    </lineage>
</organism>
<evidence type="ECO:0000313" key="5">
    <source>
        <dbReference type="Proteomes" id="UP000502065"/>
    </source>
</evidence>
<dbReference type="SUPFAM" id="SSF55874">
    <property type="entry name" value="ATPase domain of HSP90 chaperone/DNA topoisomerase II/histidine kinase"/>
    <property type="match status" value="1"/>
</dbReference>
<dbReference type="RefSeq" id="WP_228722690.1">
    <property type="nucleotide sequence ID" value="NZ_CP030944.1"/>
</dbReference>
<keyword evidence="5" id="KW-1185">Reference proteome</keyword>
<dbReference type="Gene3D" id="3.40.190.10">
    <property type="entry name" value="Periplasmic binding protein-like II"/>
    <property type="match status" value="6"/>
</dbReference>
<dbReference type="CDD" id="cd13708">
    <property type="entry name" value="PBP2_BvgS_like_1"/>
    <property type="match status" value="1"/>
</dbReference>
<dbReference type="PANTHER" id="PTHR35936">
    <property type="entry name" value="MEMBRANE-BOUND LYTIC MUREIN TRANSGLYCOSYLASE F"/>
    <property type="match status" value="1"/>
</dbReference>
<evidence type="ECO:0000256" key="2">
    <source>
        <dbReference type="SAM" id="Phobius"/>
    </source>
</evidence>
<keyword evidence="2" id="KW-0472">Membrane</keyword>
<feature type="domain" description="Solute-binding protein family 3/N-terminal" evidence="3">
    <location>
        <begin position="581"/>
        <end position="802"/>
    </location>
</feature>
<feature type="transmembrane region" description="Helical" evidence="2">
    <location>
        <begin position="812"/>
        <end position="832"/>
    </location>
</feature>
<dbReference type="Pfam" id="PF00497">
    <property type="entry name" value="SBP_bac_3"/>
    <property type="match status" value="2"/>
</dbReference>
<sequence length="1069" mass="125011">MIKKLLKIIFIFTISINNLLFGLEKVTLQLEWKHQFEFAGFYTAIEKGYYEDIGIDLEIKEFHDGINISQDVLNGKSTFGISSSALILERLNNKPIVLIASYFKQNALALVTKPEIKSPNDLKNKKIMALDWEMGHTSLGVMLKDFGINKNDYDLVLHDYQIEKFINGEVDAMSIFTTSQPYELDKLGVNYNILNPANFGIYSYDVELFTSEDTINKHPKMVEDFVNATNKGWEYAFNNKEEIVDLIYNKYSKRKTKEALLYEANQTEQIFKTNIFKIGAIAPELIKLNADMYTNLGLVDKNLKITNLLNGYYYFNNPNKYTFSYEELLYLKNNPTLKIHNESNWPPFNFIKNNKATGFSIDYMNLLASKLGIQVEYISGFSWDEYIEKLKNNEIDVMLNISKTPQRENFFNFTTSYMESIDTVFVKSNINNFKSLNDFKGKKLAVLKGFYEEELLKKLYPEIKLIFVENSLDGLKKVMFNEVDGFFDNLIVANYFLKNNFITNLKPAFEIKDKNFNLDLRIATNKSNTILRDILEKGKNLITEDELLDLKRKWIDSKKEKFVPEINLTKNEKIYLQKKQVITMCVDPDWVPFEKINENKEHEGIAADLIAIISKKLNIDIKLIPTKTWEESLEFSKNKKCDILSFLNETPKRKEWLNFTNTIFKDPNVIIARNEFQNTKSLLEIENRTIAIPKESAMYELFEKDFPNLKIIPVDSENEAFSLVENRKVDMTVRSLIIAVHTIQKENLFNLKIVDKPLKYKNLLKIGVIKEEPILLNILNKTIETITKEEEENIINKHLTIKIPNNKEYIDIFIYTIIFIILLTLLIIFWNYQLRKRIEIEIKKNNEQQNIMFQQNKQAELGNLIGNISHQWRDSLTKIGYINLNLRARLLQNKEIPKEFMDKSTLEIEKSLDFMSETMQNFLDYYKPSSNIYKFEVYDSIISALSIIDTKIKNSNLHIEFLGDFDVKIKGIRNEWMQVWINIIINSINISIMRDIKNPQIEIYLSKNEIVFQDNCGKIKEELLEKINKEKYTGIGIKMAKEIANKNNQEMIISNSKKGAIFKFVKYSN</sequence>
<dbReference type="KEGG" id="aaqi:AAQM_1563"/>
<dbReference type="Gene3D" id="1.10.287.130">
    <property type="match status" value="1"/>
</dbReference>
<keyword evidence="2" id="KW-1133">Transmembrane helix</keyword>
<dbReference type="CDD" id="cd01007">
    <property type="entry name" value="PBP2_BvgS_HisK_like"/>
    <property type="match status" value="1"/>
</dbReference>
<reference evidence="4 5" key="1">
    <citation type="submission" date="2018-07" db="EMBL/GenBank/DDBJ databases">
        <title>Identification of phenol metabolism pathways in Arcobacter.</title>
        <authorList>
            <person name="Miller W.G."/>
            <person name="Yee E."/>
            <person name="Bono J.L."/>
        </authorList>
    </citation>
    <scope>NUCLEOTIDE SEQUENCE [LARGE SCALE GENOMIC DNA]</scope>
    <source>
        <strain evidence="4 5">W63</strain>
    </source>
</reference>
<evidence type="ECO:0000259" key="3">
    <source>
        <dbReference type="SMART" id="SM00062"/>
    </source>
</evidence>
<dbReference type="InterPro" id="IPR036890">
    <property type="entry name" value="HATPase_C_sf"/>
</dbReference>
<dbReference type="GO" id="GO:0016301">
    <property type="term" value="F:kinase activity"/>
    <property type="evidence" value="ECO:0007669"/>
    <property type="project" value="UniProtKB-KW"/>
</dbReference>
<keyword evidence="4" id="KW-0808">Transferase</keyword>
<evidence type="ECO:0000313" key="4">
    <source>
        <dbReference type="EMBL" id="QKE26308.1"/>
    </source>
</evidence>
<dbReference type="PANTHER" id="PTHR35936:SF32">
    <property type="entry name" value="MEMBRANE-BOUND LYTIC MUREIN TRANSGLYCOSYLASE F"/>
    <property type="match status" value="1"/>
</dbReference>
<feature type="domain" description="Solute-binding protein family 3/N-terminal" evidence="3">
    <location>
        <begin position="336"/>
        <end position="558"/>
    </location>
</feature>
<dbReference type="InterPro" id="IPR015168">
    <property type="entry name" value="SsuA/THI5"/>
</dbReference>
<keyword evidence="1" id="KW-0732">Signal</keyword>
<dbReference type="SMART" id="SM00062">
    <property type="entry name" value="PBPb"/>
    <property type="match status" value="2"/>
</dbReference>
<dbReference type="SUPFAM" id="SSF53850">
    <property type="entry name" value="Periplasmic binding protein-like II"/>
    <property type="match status" value="3"/>
</dbReference>
<proteinExistence type="predicted"/>
<accession>A0AAE7B2F8</accession>
<dbReference type="EMBL" id="CP030944">
    <property type="protein sequence ID" value="QKE26308.1"/>
    <property type="molecule type" value="Genomic_DNA"/>
</dbReference>
<dbReference type="Pfam" id="PF09084">
    <property type="entry name" value="NMT1"/>
    <property type="match status" value="1"/>
</dbReference>
<keyword evidence="4" id="KW-0418">Kinase</keyword>
<dbReference type="Proteomes" id="UP000502065">
    <property type="component" value="Chromosome"/>
</dbReference>
<dbReference type="InterPro" id="IPR001638">
    <property type="entry name" value="Solute-binding_3/MltF_N"/>
</dbReference>
<evidence type="ECO:0000256" key="1">
    <source>
        <dbReference type="ARBA" id="ARBA00022729"/>
    </source>
</evidence>
<gene>
    <name evidence="4" type="ORF">AAQM_1563</name>
</gene>
<name>A0AAE7B2F8_9BACT</name>
<dbReference type="AlphaFoldDB" id="A0AAE7B2F8"/>
<protein>
    <submittedName>
        <fullName evidence="4">BvgS-like domain-containing two-component system sensor histidine kinase (NMT1 domain)</fullName>
    </submittedName>
</protein>
<keyword evidence="2" id="KW-0812">Transmembrane</keyword>